<organism evidence="1 2">
    <name type="scientific">Thermoflavifilum thermophilum</name>
    <dbReference type="NCBI Taxonomy" id="1393122"/>
    <lineage>
        <taxon>Bacteria</taxon>
        <taxon>Pseudomonadati</taxon>
        <taxon>Bacteroidota</taxon>
        <taxon>Chitinophagia</taxon>
        <taxon>Chitinophagales</taxon>
        <taxon>Chitinophagaceae</taxon>
        <taxon>Thermoflavifilum</taxon>
    </lineage>
</organism>
<dbReference type="RefSeq" id="WP_092460742.1">
    <property type="nucleotide sequence ID" value="NZ_FPCJ01000001.1"/>
</dbReference>
<protein>
    <submittedName>
        <fullName evidence="1">Uncharacterized protein</fullName>
    </submittedName>
</protein>
<dbReference type="EMBL" id="FPCJ01000001">
    <property type="protein sequence ID" value="SFV35969.1"/>
    <property type="molecule type" value="Genomic_DNA"/>
</dbReference>
<evidence type="ECO:0000313" key="1">
    <source>
        <dbReference type="EMBL" id="SFV35969.1"/>
    </source>
</evidence>
<accession>A0A1I7NMX4</accession>
<proteinExistence type="predicted"/>
<keyword evidence="2" id="KW-1185">Reference proteome</keyword>
<dbReference type="AlphaFoldDB" id="A0A1I7NMX4"/>
<name>A0A1I7NMX4_9BACT</name>
<reference evidence="2" key="1">
    <citation type="submission" date="2016-10" db="EMBL/GenBank/DDBJ databases">
        <authorList>
            <person name="Varghese N."/>
            <person name="Submissions S."/>
        </authorList>
    </citation>
    <scope>NUCLEOTIDE SEQUENCE [LARGE SCALE GENOMIC DNA]</scope>
    <source>
        <strain evidence="2">DSM 14807</strain>
    </source>
</reference>
<evidence type="ECO:0000313" key="2">
    <source>
        <dbReference type="Proteomes" id="UP000199537"/>
    </source>
</evidence>
<dbReference type="STRING" id="1393122.SAMN05660895_2372"/>
<dbReference type="OrthoDB" id="978691at2"/>
<gene>
    <name evidence="1" type="ORF">SAMN05660895_2372</name>
</gene>
<sequence length="170" mass="19668">MRPDIASLAPSDFSSDSRIWIFQAHRPLTENETEWLRAQLKPWVAAWKAHAEPVKGWAEVLFQQFMIFVADTTVVPVSGCSMDNLMRFVQRLGHALQVNWFDRLQIALWQNGKISIHPLAKIEEMWASGQLDADTCYFDNTVQTLAAWRNSWIQPLQEGWLGEKLRMQVI</sequence>
<dbReference type="Proteomes" id="UP000199537">
    <property type="component" value="Unassembled WGS sequence"/>
</dbReference>